<dbReference type="PANTHER" id="PTHR12151">
    <property type="entry name" value="ELECTRON TRANSPORT PROTIN SCO1/SENC FAMILY MEMBER"/>
    <property type="match status" value="1"/>
</dbReference>
<evidence type="ECO:0000256" key="1">
    <source>
        <dbReference type="ARBA" id="ARBA00010996"/>
    </source>
</evidence>
<feature type="domain" description="Thioredoxin" evidence="4">
    <location>
        <begin position="48"/>
        <end position="205"/>
    </location>
</feature>
<organism evidence="5 6">
    <name type="scientific">Ramlibacter alkalitolerans</name>
    <dbReference type="NCBI Taxonomy" id="2039631"/>
    <lineage>
        <taxon>Bacteria</taxon>
        <taxon>Pseudomonadati</taxon>
        <taxon>Pseudomonadota</taxon>
        <taxon>Betaproteobacteria</taxon>
        <taxon>Burkholderiales</taxon>
        <taxon>Comamonadaceae</taxon>
        <taxon>Ramlibacter</taxon>
    </lineage>
</organism>
<sequence length="207" mass="23005">MRTLLQLAFASVAVALAGIALPACAGDEHQHHHHHQHEAGATPGYARQVAQYRLPAITLVRADGSSAAFPQEIDDGRPVLLNFIYTSCTAICPILSQSFAEFQHRLGGAREQVRMVSVSIDPEEDTPRRLTEYAKRFDAGRQWGFYTGSLAASVTLQKAFQSYFGDKMHHRPVTFLRAAPGQPWVRLDGFTSPDELLAEYRRLVHAH</sequence>
<dbReference type="InterPro" id="IPR036249">
    <property type="entry name" value="Thioredoxin-like_sf"/>
</dbReference>
<dbReference type="CDD" id="cd02968">
    <property type="entry name" value="SCO"/>
    <property type="match status" value="1"/>
</dbReference>
<keyword evidence="2" id="KW-0186">Copper</keyword>
<feature type="chain" id="PRO_5046070324" evidence="3">
    <location>
        <begin position="26"/>
        <end position="207"/>
    </location>
</feature>
<dbReference type="PROSITE" id="PS51352">
    <property type="entry name" value="THIOREDOXIN_2"/>
    <property type="match status" value="1"/>
</dbReference>
<evidence type="ECO:0000313" key="5">
    <source>
        <dbReference type="EMBL" id="MBL0423588.1"/>
    </source>
</evidence>
<dbReference type="Proteomes" id="UP000622707">
    <property type="component" value="Unassembled WGS sequence"/>
</dbReference>
<evidence type="ECO:0000256" key="2">
    <source>
        <dbReference type="ARBA" id="ARBA00023008"/>
    </source>
</evidence>
<name>A0ABS1JH93_9BURK</name>
<accession>A0ABS1JH93</accession>
<gene>
    <name evidence="5" type="ORF">JI746_00605</name>
</gene>
<evidence type="ECO:0000313" key="6">
    <source>
        <dbReference type="Proteomes" id="UP000622707"/>
    </source>
</evidence>
<proteinExistence type="inferred from homology"/>
<comment type="similarity">
    <text evidence="1">Belongs to the SCO1/2 family.</text>
</comment>
<reference evidence="5 6" key="1">
    <citation type="journal article" date="2017" name="Int. J. Syst. Evol. Microbiol.">
        <title>Ramlibacter alkalitolerans sp. nov., alkali-tolerant bacterium isolated from soil of ginseng.</title>
        <authorList>
            <person name="Lee D.H."/>
            <person name="Cha C.J."/>
        </authorList>
    </citation>
    <scope>NUCLEOTIDE SEQUENCE [LARGE SCALE GENOMIC DNA]</scope>
    <source>
        <strain evidence="5 6">KACC 19305</strain>
    </source>
</reference>
<dbReference type="SUPFAM" id="SSF52833">
    <property type="entry name" value="Thioredoxin-like"/>
    <property type="match status" value="1"/>
</dbReference>
<dbReference type="Pfam" id="PF02630">
    <property type="entry name" value="SCO1-SenC"/>
    <property type="match status" value="1"/>
</dbReference>
<feature type="signal peptide" evidence="3">
    <location>
        <begin position="1"/>
        <end position="25"/>
    </location>
</feature>
<dbReference type="InterPro" id="IPR013766">
    <property type="entry name" value="Thioredoxin_domain"/>
</dbReference>
<evidence type="ECO:0000259" key="4">
    <source>
        <dbReference type="PROSITE" id="PS51352"/>
    </source>
</evidence>
<evidence type="ECO:0000256" key="3">
    <source>
        <dbReference type="SAM" id="SignalP"/>
    </source>
</evidence>
<dbReference type="InterPro" id="IPR003782">
    <property type="entry name" value="SCO1/SenC"/>
</dbReference>
<dbReference type="PANTHER" id="PTHR12151:SF25">
    <property type="entry name" value="LINALOOL DEHYDRATASE_ISOMERASE DOMAIN-CONTAINING PROTEIN"/>
    <property type="match status" value="1"/>
</dbReference>
<dbReference type="Gene3D" id="3.40.30.10">
    <property type="entry name" value="Glutaredoxin"/>
    <property type="match status" value="1"/>
</dbReference>
<dbReference type="EMBL" id="JAEQND010000001">
    <property type="protein sequence ID" value="MBL0423588.1"/>
    <property type="molecule type" value="Genomic_DNA"/>
</dbReference>
<comment type="caution">
    <text evidence="5">The sequence shown here is derived from an EMBL/GenBank/DDBJ whole genome shotgun (WGS) entry which is preliminary data.</text>
</comment>
<protein>
    <submittedName>
        <fullName evidence="5">SCO family protein</fullName>
    </submittedName>
</protein>
<keyword evidence="6" id="KW-1185">Reference proteome</keyword>
<keyword evidence="3" id="KW-0732">Signal</keyword>